<organism evidence="3 4">
    <name type="scientific">Pseudogemmobacter faecipullorum</name>
    <dbReference type="NCBI Taxonomy" id="2755041"/>
    <lineage>
        <taxon>Bacteria</taxon>
        <taxon>Pseudomonadati</taxon>
        <taxon>Pseudomonadota</taxon>
        <taxon>Alphaproteobacteria</taxon>
        <taxon>Rhodobacterales</taxon>
        <taxon>Paracoccaceae</taxon>
        <taxon>Pseudogemmobacter</taxon>
    </lineage>
</organism>
<dbReference type="Proteomes" id="UP001198571">
    <property type="component" value="Unassembled WGS sequence"/>
</dbReference>
<accession>A0ABS8CJG3</accession>
<dbReference type="PROSITE" id="PS00571">
    <property type="entry name" value="AMIDASES"/>
    <property type="match status" value="1"/>
</dbReference>
<dbReference type="Gene3D" id="3.90.1300.10">
    <property type="entry name" value="Amidase signature (AS) domain"/>
    <property type="match status" value="1"/>
</dbReference>
<dbReference type="Pfam" id="PF01425">
    <property type="entry name" value="Amidase"/>
    <property type="match status" value="1"/>
</dbReference>
<comment type="caution">
    <text evidence="3">The sequence shown here is derived from an EMBL/GenBank/DDBJ whole genome shotgun (WGS) entry which is preliminary data.</text>
</comment>
<dbReference type="RefSeq" id="WP_226934402.1">
    <property type="nucleotide sequence ID" value="NZ_JACDXX010000004.1"/>
</dbReference>
<dbReference type="InterPro" id="IPR020556">
    <property type="entry name" value="Amidase_CS"/>
</dbReference>
<evidence type="ECO:0000256" key="1">
    <source>
        <dbReference type="ARBA" id="ARBA00009199"/>
    </source>
</evidence>
<proteinExistence type="inferred from homology"/>
<reference evidence="3 4" key="1">
    <citation type="submission" date="2020-07" db="EMBL/GenBank/DDBJ databases">
        <title>Pseudogemmobacter sp. nov., isolated from poultry manure in Taiwan.</title>
        <authorList>
            <person name="Lin S.-Y."/>
            <person name="Tang Y.-S."/>
            <person name="Young C.-C."/>
        </authorList>
    </citation>
    <scope>NUCLEOTIDE SEQUENCE [LARGE SCALE GENOMIC DNA]</scope>
    <source>
        <strain evidence="3 4">CC-YST710</strain>
    </source>
</reference>
<evidence type="ECO:0000259" key="2">
    <source>
        <dbReference type="Pfam" id="PF01425"/>
    </source>
</evidence>
<keyword evidence="4" id="KW-1185">Reference proteome</keyword>
<gene>
    <name evidence="3" type="ORF">H0485_05700</name>
</gene>
<dbReference type="InterPro" id="IPR000120">
    <property type="entry name" value="Amidase"/>
</dbReference>
<dbReference type="PANTHER" id="PTHR11895">
    <property type="entry name" value="TRANSAMIDASE"/>
    <property type="match status" value="1"/>
</dbReference>
<sequence length="464" mass="49490">MTLSPASDLARLSASETVKRLCSGHFSAEDRIRASLERACEVQAVLNPFTRIFQDEALSIARDLDRRLAAGEAPGPLAGVPVAIKDFTPSRGHPATRGSWSQPDLPGERDPVIIARLRAAGAIIIGKTTTPEFAYSGFTQSPRYGVTRNPHDASRSPGGSSGGAAVAVASHCVPLAEGTDMGGSVRIPAALCGVVGLKPSLGRIPMDILPGCFDDISHFGPLAGSVAEAMLFLQVSEGPDNADILSQTRPEPLCMERAGLRGKRIAYSPDLGYYALHPGVRARLDEAAAKLREAGALVEELTLPWTRRINDLWGEIWGVTLAAAWGDALRDHRDQMDPHLVALMESARDMGAIRYKQLEEERSRFWHPLADVLNRYDVLLCPSCAKPAPPATDSDALHDLTGPEGRYHGLDMTSPFNLFAPCPAISLPAGFADGLPVGLQLVGQRQGDGRLLSLALAVEAALQG</sequence>
<evidence type="ECO:0000313" key="3">
    <source>
        <dbReference type="EMBL" id="MCB5409496.1"/>
    </source>
</evidence>
<dbReference type="SUPFAM" id="SSF75304">
    <property type="entry name" value="Amidase signature (AS) enzymes"/>
    <property type="match status" value="1"/>
</dbReference>
<comment type="similarity">
    <text evidence="1">Belongs to the amidase family.</text>
</comment>
<name>A0ABS8CJG3_9RHOB</name>
<dbReference type="PANTHER" id="PTHR11895:SF7">
    <property type="entry name" value="GLUTAMYL-TRNA(GLN) AMIDOTRANSFERASE SUBUNIT A, MITOCHONDRIAL"/>
    <property type="match status" value="1"/>
</dbReference>
<dbReference type="EMBL" id="JACDXX010000004">
    <property type="protein sequence ID" value="MCB5409496.1"/>
    <property type="molecule type" value="Genomic_DNA"/>
</dbReference>
<evidence type="ECO:0000313" key="4">
    <source>
        <dbReference type="Proteomes" id="UP001198571"/>
    </source>
</evidence>
<dbReference type="InterPro" id="IPR023631">
    <property type="entry name" value="Amidase_dom"/>
</dbReference>
<feature type="domain" description="Amidase" evidence="2">
    <location>
        <begin position="32"/>
        <end position="452"/>
    </location>
</feature>
<protein>
    <submittedName>
        <fullName evidence="3">Amidase</fullName>
    </submittedName>
</protein>
<dbReference type="InterPro" id="IPR036928">
    <property type="entry name" value="AS_sf"/>
</dbReference>